<dbReference type="OrthoDB" id="6106100at2759"/>
<sequence length="108" mass="12595">MYTQSLKATDFDEFDGVYADLDEDNHYGPINYKQASVYQYMKFKKNNQKPDDFLPSMTLSNVYALSLFDEFKGVHAQHCEKSSHHKLSTQKQKKNCIISSDMRRDGKN</sequence>
<evidence type="ECO:0000313" key="2">
    <source>
        <dbReference type="Proteomes" id="UP000183832"/>
    </source>
</evidence>
<organism evidence="1 2">
    <name type="scientific">Clunio marinus</name>
    <dbReference type="NCBI Taxonomy" id="568069"/>
    <lineage>
        <taxon>Eukaryota</taxon>
        <taxon>Metazoa</taxon>
        <taxon>Ecdysozoa</taxon>
        <taxon>Arthropoda</taxon>
        <taxon>Hexapoda</taxon>
        <taxon>Insecta</taxon>
        <taxon>Pterygota</taxon>
        <taxon>Neoptera</taxon>
        <taxon>Endopterygota</taxon>
        <taxon>Diptera</taxon>
        <taxon>Nematocera</taxon>
        <taxon>Chironomoidea</taxon>
        <taxon>Chironomidae</taxon>
        <taxon>Clunio</taxon>
    </lineage>
</organism>
<accession>A0A1J1IM72</accession>
<dbReference type="AlphaFoldDB" id="A0A1J1IM72"/>
<dbReference type="EMBL" id="CVRI01000051">
    <property type="protein sequence ID" value="CRK99569.1"/>
    <property type="molecule type" value="Genomic_DNA"/>
</dbReference>
<dbReference type="Proteomes" id="UP000183832">
    <property type="component" value="Unassembled WGS sequence"/>
</dbReference>
<reference evidence="1 2" key="1">
    <citation type="submission" date="2015-04" db="EMBL/GenBank/DDBJ databases">
        <authorList>
            <person name="Syromyatnikov M.Y."/>
            <person name="Popov V.N."/>
        </authorList>
    </citation>
    <scope>NUCLEOTIDE SEQUENCE [LARGE SCALE GENOMIC DNA]</scope>
</reference>
<name>A0A1J1IM72_9DIPT</name>
<evidence type="ECO:0000313" key="1">
    <source>
        <dbReference type="EMBL" id="CRK99569.1"/>
    </source>
</evidence>
<proteinExistence type="predicted"/>
<gene>
    <name evidence="1" type="ORF">CLUMA_CG012883</name>
</gene>
<protein>
    <submittedName>
        <fullName evidence="1">CLUMA_CG012883, isoform A</fullName>
    </submittedName>
</protein>
<keyword evidence="2" id="KW-1185">Reference proteome</keyword>